<comment type="similarity">
    <text evidence="1">Belongs to the short-chain dehydrogenases/reductases (SDR) family.</text>
</comment>
<dbReference type="PRINTS" id="PR00080">
    <property type="entry name" value="SDRFAMILY"/>
</dbReference>
<sequence length="274" mass="29314">MSLLHAPSETTPLSQLFSLAGKVCLVTGGNRGIGLAVATGFAEAQAAGLAIIHSCAATADLAATRAAEIHAKYPHTEVRVYQADVSKAQEIEDVTRRVFADFGRLDVVVANAGVYTETPALDMKPEEAQFVTGVNYFGPLYTAQAAARIFKENGGGKIIMTASINGHMVLRPQYESIYCATKGAVCHLTRALAAEFAKWNIQVNAVSPGYIDTEMTTELVNKNPELIKTWMNDCPAGRLCKVWELKGVYVFLASGASSYVTGADYVVDGGHTVY</sequence>
<dbReference type="OrthoDB" id="1888931at2759"/>
<evidence type="ECO:0000313" key="4">
    <source>
        <dbReference type="EMBL" id="RPB16669.1"/>
    </source>
</evidence>
<dbReference type="AlphaFoldDB" id="A0A3N4L5D1"/>
<dbReference type="FunFam" id="3.40.50.720:FF:000084">
    <property type="entry name" value="Short-chain dehydrogenase reductase"/>
    <property type="match status" value="1"/>
</dbReference>
<dbReference type="InParanoid" id="A0A3N4L5D1"/>
<organism evidence="4 5">
    <name type="scientific">Morchella conica CCBAS932</name>
    <dbReference type="NCBI Taxonomy" id="1392247"/>
    <lineage>
        <taxon>Eukaryota</taxon>
        <taxon>Fungi</taxon>
        <taxon>Dikarya</taxon>
        <taxon>Ascomycota</taxon>
        <taxon>Pezizomycotina</taxon>
        <taxon>Pezizomycetes</taxon>
        <taxon>Pezizales</taxon>
        <taxon>Morchellaceae</taxon>
        <taxon>Morchella</taxon>
    </lineage>
</organism>
<dbReference type="PRINTS" id="PR00081">
    <property type="entry name" value="GDHRDH"/>
</dbReference>
<keyword evidence="3" id="KW-0560">Oxidoreductase</keyword>
<name>A0A3N4L5D1_9PEZI</name>
<keyword evidence="2" id="KW-0521">NADP</keyword>
<keyword evidence="5" id="KW-1185">Reference proteome</keyword>
<dbReference type="SUPFAM" id="SSF51735">
    <property type="entry name" value="NAD(P)-binding Rossmann-fold domains"/>
    <property type="match status" value="1"/>
</dbReference>
<dbReference type="Gene3D" id="3.40.50.720">
    <property type="entry name" value="NAD(P)-binding Rossmann-like Domain"/>
    <property type="match status" value="1"/>
</dbReference>
<evidence type="ECO:0000313" key="5">
    <source>
        <dbReference type="Proteomes" id="UP000277580"/>
    </source>
</evidence>
<reference evidence="4 5" key="1">
    <citation type="journal article" date="2018" name="Nat. Ecol. Evol.">
        <title>Pezizomycetes genomes reveal the molecular basis of ectomycorrhizal truffle lifestyle.</title>
        <authorList>
            <person name="Murat C."/>
            <person name="Payen T."/>
            <person name="Noel B."/>
            <person name="Kuo A."/>
            <person name="Morin E."/>
            <person name="Chen J."/>
            <person name="Kohler A."/>
            <person name="Krizsan K."/>
            <person name="Balestrini R."/>
            <person name="Da Silva C."/>
            <person name="Montanini B."/>
            <person name="Hainaut M."/>
            <person name="Levati E."/>
            <person name="Barry K.W."/>
            <person name="Belfiori B."/>
            <person name="Cichocki N."/>
            <person name="Clum A."/>
            <person name="Dockter R.B."/>
            <person name="Fauchery L."/>
            <person name="Guy J."/>
            <person name="Iotti M."/>
            <person name="Le Tacon F."/>
            <person name="Lindquist E.A."/>
            <person name="Lipzen A."/>
            <person name="Malagnac F."/>
            <person name="Mello A."/>
            <person name="Molinier V."/>
            <person name="Miyauchi S."/>
            <person name="Poulain J."/>
            <person name="Riccioni C."/>
            <person name="Rubini A."/>
            <person name="Sitrit Y."/>
            <person name="Splivallo R."/>
            <person name="Traeger S."/>
            <person name="Wang M."/>
            <person name="Zifcakova L."/>
            <person name="Wipf D."/>
            <person name="Zambonelli A."/>
            <person name="Paolocci F."/>
            <person name="Nowrousian M."/>
            <person name="Ottonello S."/>
            <person name="Baldrian P."/>
            <person name="Spatafora J.W."/>
            <person name="Henrissat B."/>
            <person name="Nagy L.G."/>
            <person name="Aury J.M."/>
            <person name="Wincker P."/>
            <person name="Grigoriev I.V."/>
            <person name="Bonfante P."/>
            <person name="Martin F.M."/>
        </authorList>
    </citation>
    <scope>NUCLEOTIDE SEQUENCE [LARGE SCALE GENOMIC DNA]</scope>
    <source>
        <strain evidence="4 5">CCBAS932</strain>
    </source>
</reference>
<dbReference type="EMBL" id="ML119108">
    <property type="protein sequence ID" value="RPB16669.1"/>
    <property type="molecule type" value="Genomic_DNA"/>
</dbReference>
<dbReference type="STRING" id="1392247.A0A3N4L5D1"/>
<proteinExistence type="inferred from homology"/>
<dbReference type="Pfam" id="PF13561">
    <property type="entry name" value="adh_short_C2"/>
    <property type="match status" value="1"/>
</dbReference>
<dbReference type="PROSITE" id="PS00061">
    <property type="entry name" value="ADH_SHORT"/>
    <property type="match status" value="1"/>
</dbReference>
<evidence type="ECO:0000256" key="2">
    <source>
        <dbReference type="ARBA" id="ARBA00022857"/>
    </source>
</evidence>
<dbReference type="GO" id="GO:0050664">
    <property type="term" value="F:oxidoreductase activity, acting on NAD(P)H, oxygen as acceptor"/>
    <property type="evidence" value="ECO:0007669"/>
    <property type="project" value="TreeGrafter"/>
</dbReference>
<accession>A0A3N4L5D1</accession>
<dbReference type="InterPro" id="IPR020904">
    <property type="entry name" value="Sc_DH/Rdtase_CS"/>
</dbReference>
<evidence type="ECO:0000256" key="3">
    <source>
        <dbReference type="ARBA" id="ARBA00023002"/>
    </source>
</evidence>
<dbReference type="InterPro" id="IPR002347">
    <property type="entry name" value="SDR_fam"/>
</dbReference>
<dbReference type="InterPro" id="IPR036291">
    <property type="entry name" value="NAD(P)-bd_dom_sf"/>
</dbReference>
<dbReference type="GO" id="GO:0016616">
    <property type="term" value="F:oxidoreductase activity, acting on the CH-OH group of donors, NAD or NADP as acceptor"/>
    <property type="evidence" value="ECO:0007669"/>
    <property type="project" value="UniProtKB-ARBA"/>
</dbReference>
<protein>
    <submittedName>
        <fullName evidence="4">NAD(P)-binding protein</fullName>
    </submittedName>
</protein>
<gene>
    <name evidence="4" type="ORF">P167DRAFT_532216</name>
</gene>
<dbReference type="PANTHER" id="PTHR43008:SF4">
    <property type="entry name" value="CHAIN DEHYDROGENASE, PUTATIVE (AFU_ORTHOLOGUE AFUA_4G08710)-RELATED"/>
    <property type="match status" value="1"/>
</dbReference>
<evidence type="ECO:0000256" key="1">
    <source>
        <dbReference type="ARBA" id="ARBA00006484"/>
    </source>
</evidence>
<dbReference type="PANTHER" id="PTHR43008">
    <property type="entry name" value="BENZIL REDUCTASE"/>
    <property type="match status" value="1"/>
</dbReference>
<dbReference type="Proteomes" id="UP000277580">
    <property type="component" value="Unassembled WGS sequence"/>
</dbReference>